<accession>A0ABU1NXM0</accession>
<dbReference type="Gene3D" id="3.10.450.50">
    <property type="match status" value="1"/>
</dbReference>
<protein>
    <submittedName>
        <fullName evidence="1">Uncharacterized protein</fullName>
    </submittedName>
</protein>
<dbReference type="PANTHER" id="PTHR33747">
    <property type="entry name" value="UPF0225 PROTEIN SCO1677"/>
    <property type="match status" value="1"/>
</dbReference>
<name>A0ABU1NXM0_9BACL</name>
<comment type="caution">
    <text evidence="1">The sequence shown here is derived from an EMBL/GenBank/DDBJ whole genome shotgun (WGS) entry which is preliminary data.</text>
</comment>
<dbReference type="Proteomes" id="UP001267290">
    <property type="component" value="Unassembled WGS sequence"/>
</dbReference>
<gene>
    <name evidence="1" type="ORF">J2736_003420</name>
</gene>
<keyword evidence="2" id="KW-1185">Reference proteome</keyword>
<dbReference type="SUPFAM" id="SSF103642">
    <property type="entry name" value="Sec-C motif"/>
    <property type="match status" value="1"/>
</dbReference>
<proteinExistence type="predicted"/>
<evidence type="ECO:0000313" key="1">
    <source>
        <dbReference type="EMBL" id="MDR6552218.1"/>
    </source>
</evidence>
<dbReference type="Pfam" id="PF02810">
    <property type="entry name" value="SEC-C"/>
    <property type="match status" value="1"/>
</dbReference>
<dbReference type="PANTHER" id="PTHR33747:SF1">
    <property type="entry name" value="ADENYLATE CYCLASE-ASSOCIATED CAP C-TERMINAL DOMAIN-CONTAINING PROTEIN"/>
    <property type="match status" value="1"/>
</dbReference>
<organism evidence="1 2">
    <name type="scientific">Paenibacillus qinlingensis</name>
    <dbReference type="NCBI Taxonomy" id="1837343"/>
    <lineage>
        <taxon>Bacteria</taxon>
        <taxon>Bacillati</taxon>
        <taxon>Bacillota</taxon>
        <taxon>Bacilli</taxon>
        <taxon>Bacillales</taxon>
        <taxon>Paenibacillaceae</taxon>
        <taxon>Paenibacillus</taxon>
    </lineage>
</organism>
<dbReference type="EMBL" id="JAVDSB010000005">
    <property type="protein sequence ID" value="MDR6552218.1"/>
    <property type="molecule type" value="Genomic_DNA"/>
</dbReference>
<evidence type="ECO:0000313" key="2">
    <source>
        <dbReference type="Proteomes" id="UP001267290"/>
    </source>
</evidence>
<dbReference type="RefSeq" id="WP_310499766.1">
    <property type="nucleotide sequence ID" value="NZ_JAVDSB010000005.1"/>
</dbReference>
<sequence length="442" mass="50601">MSTIDNLTMEEQMLFWENETIAFGKHLTDEGKLKTETTEKHVDRIRFVTTEYMVRYDISYEDLQGETIVDFLGRFAISHVLNSTESDITAYLTALKKWVQYLGLTSKISKEQITSLNEVCKQKTYFLERFDQYMKADSDYALKRWLNSNDIGAHLSPVKAASKKKLNPLVVDEKLYQLWMDGRTAVPQIVQEFRAFLDAVQAGKNVKLSAARKHLPRKFWSEFDEGQDLQLFRKPTLNQDQEPVYQFFFYVALVLGVTEEGTQLTVNAKQLANYLALSEQEQAVLLLNTLWNKLAWGILEEVNEGGRPEDIQAWRRAIASVLASWTVGLAYDVKKEWDKHRQSGILLDTSADVFLHAVATILVRFGLIQAQFLPDSEMKYGFERKPVTMTVQESGNRVFRYFVNEAAYILKGAPVSASEQSKIGRNDPCPCGSGKKYKKCCL</sequence>
<dbReference type="InterPro" id="IPR004027">
    <property type="entry name" value="SEC_C_motif"/>
</dbReference>
<reference evidence="1 2" key="1">
    <citation type="submission" date="2023-07" db="EMBL/GenBank/DDBJ databases">
        <title>Sorghum-associated microbial communities from plants grown in Nebraska, USA.</title>
        <authorList>
            <person name="Schachtman D."/>
        </authorList>
    </citation>
    <scope>NUCLEOTIDE SEQUENCE [LARGE SCALE GENOMIC DNA]</scope>
    <source>
        <strain evidence="1 2">CC258</strain>
    </source>
</reference>